<dbReference type="GO" id="GO:0003824">
    <property type="term" value="F:catalytic activity"/>
    <property type="evidence" value="ECO:0007669"/>
    <property type="project" value="InterPro"/>
</dbReference>
<keyword evidence="2" id="KW-0949">S-adenosyl-L-methionine</keyword>
<accession>A0A2T4N3X3</accession>
<evidence type="ECO:0000256" key="1">
    <source>
        <dbReference type="ARBA" id="ARBA00001966"/>
    </source>
</evidence>
<gene>
    <name evidence="7" type="ORF">DAA48_06680</name>
</gene>
<dbReference type="Pfam" id="PF04055">
    <property type="entry name" value="Radical_SAM"/>
    <property type="match status" value="1"/>
</dbReference>
<dbReference type="SUPFAM" id="SSF102114">
    <property type="entry name" value="Radical SAM enzymes"/>
    <property type="match status" value="1"/>
</dbReference>
<dbReference type="SMART" id="SM00729">
    <property type="entry name" value="Elp3"/>
    <property type="match status" value="1"/>
</dbReference>
<dbReference type="InterPro" id="IPR007197">
    <property type="entry name" value="rSAM"/>
</dbReference>
<name>A0A2T4N3X3_AERVE</name>
<dbReference type="RefSeq" id="WP_107682901.1">
    <property type="nucleotide sequence ID" value="NZ_CAWQUB010000001.1"/>
</dbReference>
<keyword evidence="5" id="KW-0411">Iron-sulfur</keyword>
<comment type="caution">
    <text evidence="7">The sequence shown here is derived from an EMBL/GenBank/DDBJ whole genome shotgun (WGS) entry which is preliminary data.</text>
</comment>
<dbReference type="GO" id="GO:0005829">
    <property type="term" value="C:cytosol"/>
    <property type="evidence" value="ECO:0007669"/>
    <property type="project" value="TreeGrafter"/>
</dbReference>
<dbReference type="InterPro" id="IPR023404">
    <property type="entry name" value="rSAM_horseshoe"/>
</dbReference>
<evidence type="ECO:0000256" key="5">
    <source>
        <dbReference type="ARBA" id="ARBA00023014"/>
    </source>
</evidence>
<dbReference type="GO" id="GO:0051536">
    <property type="term" value="F:iron-sulfur cluster binding"/>
    <property type="evidence" value="ECO:0007669"/>
    <property type="project" value="UniProtKB-KW"/>
</dbReference>
<reference evidence="7 8" key="1">
    <citation type="submission" date="2018-03" db="EMBL/GenBank/DDBJ databases">
        <title>Aeromonas veronii whole genome sequencing and analysis.</title>
        <authorList>
            <person name="Xie H."/>
            <person name="Liu T."/>
            <person name="Wang K."/>
        </authorList>
    </citation>
    <scope>NUCLEOTIDE SEQUENCE [LARGE SCALE GENOMIC DNA]</scope>
    <source>
        <strain evidence="7 8">XH.VA.1</strain>
    </source>
</reference>
<evidence type="ECO:0000313" key="8">
    <source>
        <dbReference type="Proteomes" id="UP000241986"/>
    </source>
</evidence>
<protein>
    <submittedName>
        <fullName evidence="7">Radical SAM protein</fullName>
    </submittedName>
</protein>
<keyword evidence="4" id="KW-0408">Iron</keyword>
<dbReference type="InterPro" id="IPR058240">
    <property type="entry name" value="rSAM_sf"/>
</dbReference>
<dbReference type="GO" id="GO:0046872">
    <property type="term" value="F:metal ion binding"/>
    <property type="evidence" value="ECO:0007669"/>
    <property type="project" value="UniProtKB-KW"/>
</dbReference>
<evidence type="ECO:0000256" key="2">
    <source>
        <dbReference type="ARBA" id="ARBA00022691"/>
    </source>
</evidence>
<dbReference type="Proteomes" id="UP000241986">
    <property type="component" value="Unassembled WGS sequence"/>
</dbReference>
<keyword evidence="3" id="KW-0479">Metal-binding</keyword>
<feature type="domain" description="Radical SAM core" evidence="6">
    <location>
        <begin position="161"/>
        <end position="384"/>
    </location>
</feature>
<dbReference type="AlphaFoldDB" id="A0A2T4N3X3"/>
<evidence type="ECO:0000256" key="4">
    <source>
        <dbReference type="ARBA" id="ARBA00023004"/>
    </source>
</evidence>
<sequence length="457" mass="52148">MHDLFFISAGQKDVKKSPNIINKKNLYLNYGLLGLASIAKRSGFNPILLHGNFSSPDDFLNECITLGIGYTKKPVFISMPSFYALSWLKEFTEKLKSKFPSTHLILGGRWVIDGQSELLHKELPVVSSIIDGLGEKAIIEILNINESQPSYPCLDYTVLHRRHLYQAAIEVSRGCGQGCSFCQERNEKLLAPKDPKIIIDEAKNILLHDNLNKMNIYFEASLFQPNAAWTKKLIEQQNNNSCFFDWRAESRVDKFRTEIIPLLAKSGLKVLDLGLESASPVQLERMGKTSRPEEYLGRASDLLYALNESGIHVKINILLFAGENKFTIRETYNWLEAHKKLIKGVSVGPVIAFGWDDNKRDFIKRLSSFGADALPTKQIGITHLNLSKEITYHDSLRISKEISKSFMTADDYYYLKSFSYFPRDYTYIDFMNDVDQENDDYSFSTSKGKLYETHVLK</sequence>
<dbReference type="PROSITE" id="PS51918">
    <property type="entry name" value="RADICAL_SAM"/>
    <property type="match status" value="1"/>
</dbReference>
<dbReference type="InterPro" id="IPR006638">
    <property type="entry name" value="Elp3/MiaA/NifB-like_rSAM"/>
</dbReference>
<comment type="cofactor">
    <cofactor evidence="1">
        <name>[4Fe-4S] cluster</name>
        <dbReference type="ChEBI" id="CHEBI:49883"/>
    </cofactor>
</comment>
<organism evidence="7 8">
    <name type="scientific">Aeromonas veronii</name>
    <dbReference type="NCBI Taxonomy" id="654"/>
    <lineage>
        <taxon>Bacteria</taxon>
        <taxon>Pseudomonadati</taxon>
        <taxon>Pseudomonadota</taxon>
        <taxon>Gammaproteobacteria</taxon>
        <taxon>Aeromonadales</taxon>
        <taxon>Aeromonadaceae</taxon>
        <taxon>Aeromonas</taxon>
    </lineage>
</organism>
<dbReference type="InterPro" id="IPR051198">
    <property type="entry name" value="BchE-like"/>
</dbReference>
<dbReference type="SFLD" id="SFLDS00029">
    <property type="entry name" value="Radical_SAM"/>
    <property type="match status" value="1"/>
</dbReference>
<dbReference type="CDD" id="cd01335">
    <property type="entry name" value="Radical_SAM"/>
    <property type="match status" value="1"/>
</dbReference>
<dbReference type="SFLD" id="SFLDG01082">
    <property type="entry name" value="B12-binding_domain_containing"/>
    <property type="match status" value="1"/>
</dbReference>
<dbReference type="PANTHER" id="PTHR43409:SF7">
    <property type="entry name" value="BLL1977 PROTEIN"/>
    <property type="match status" value="1"/>
</dbReference>
<evidence type="ECO:0000256" key="3">
    <source>
        <dbReference type="ARBA" id="ARBA00022723"/>
    </source>
</evidence>
<dbReference type="PANTHER" id="PTHR43409">
    <property type="entry name" value="ANAEROBIC MAGNESIUM-PROTOPORPHYRIN IX MONOMETHYL ESTER CYCLASE-RELATED"/>
    <property type="match status" value="1"/>
</dbReference>
<proteinExistence type="predicted"/>
<dbReference type="EMBL" id="PZKL01000017">
    <property type="protein sequence ID" value="PTH81518.1"/>
    <property type="molecule type" value="Genomic_DNA"/>
</dbReference>
<evidence type="ECO:0000259" key="6">
    <source>
        <dbReference type="PROSITE" id="PS51918"/>
    </source>
</evidence>
<dbReference type="Gene3D" id="3.80.30.20">
    <property type="entry name" value="tm_1862 like domain"/>
    <property type="match status" value="1"/>
</dbReference>
<evidence type="ECO:0000313" key="7">
    <source>
        <dbReference type="EMBL" id="PTH81518.1"/>
    </source>
</evidence>